<dbReference type="AlphaFoldDB" id="A0A918KAI3"/>
<evidence type="ECO:0000313" key="1">
    <source>
        <dbReference type="EMBL" id="GGX56625.1"/>
    </source>
</evidence>
<sequence>MTEIVHTPYTPWPERKCADPRVANQAQYVDGLTEILSYQAPMQAVELFQAYGKAAGLLKIAASVRRRFEYALNKAEKSGDVVIVREKDPEAKSDDDSVQWIVRLPHQPPVIVRDLGTRGFAEIPMSELAAVVLDIRSWDELAGREDIYRAVLEHYGLQKLTALVKRRLNAVLEQYF</sequence>
<organism evidence="1 2">
    <name type="scientific">Litorimonas cladophorae</name>
    <dbReference type="NCBI Taxonomy" id="1220491"/>
    <lineage>
        <taxon>Bacteria</taxon>
        <taxon>Pseudomonadati</taxon>
        <taxon>Pseudomonadota</taxon>
        <taxon>Alphaproteobacteria</taxon>
        <taxon>Maricaulales</taxon>
        <taxon>Robiginitomaculaceae</taxon>
    </lineage>
</organism>
<accession>A0A918KAI3</accession>
<protein>
    <submittedName>
        <fullName evidence="1">Uncharacterized protein</fullName>
    </submittedName>
</protein>
<dbReference type="Proteomes" id="UP000600865">
    <property type="component" value="Unassembled WGS sequence"/>
</dbReference>
<name>A0A918KAI3_9PROT</name>
<evidence type="ECO:0000313" key="2">
    <source>
        <dbReference type="Proteomes" id="UP000600865"/>
    </source>
</evidence>
<reference evidence="1 2" key="1">
    <citation type="journal article" date="2014" name="Int. J. Syst. Evol. Microbiol.">
        <title>Complete genome sequence of Corynebacterium casei LMG S-19264T (=DSM 44701T), isolated from a smear-ripened cheese.</title>
        <authorList>
            <consortium name="US DOE Joint Genome Institute (JGI-PGF)"/>
            <person name="Walter F."/>
            <person name="Albersmeier A."/>
            <person name="Kalinowski J."/>
            <person name="Ruckert C."/>
        </authorList>
    </citation>
    <scope>NUCLEOTIDE SEQUENCE [LARGE SCALE GENOMIC DNA]</scope>
    <source>
        <strain evidence="1 2">KCTC 23968</strain>
    </source>
</reference>
<dbReference type="RefSeq" id="WP_189580069.1">
    <property type="nucleotide sequence ID" value="NZ_BMYV01000001.1"/>
</dbReference>
<proteinExistence type="predicted"/>
<keyword evidence="2" id="KW-1185">Reference proteome</keyword>
<dbReference type="EMBL" id="BMYV01000001">
    <property type="protein sequence ID" value="GGX56625.1"/>
    <property type="molecule type" value="Genomic_DNA"/>
</dbReference>
<comment type="caution">
    <text evidence="1">The sequence shown here is derived from an EMBL/GenBank/DDBJ whole genome shotgun (WGS) entry which is preliminary data.</text>
</comment>
<gene>
    <name evidence="1" type="ORF">GCM10011309_01840</name>
</gene>